<dbReference type="Gene3D" id="3.90.79.10">
    <property type="entry name" value="Nucleoside Triphosphate Pyrophosphohydrolase"/>
    <property type="match status" value="1"/>
</dbReference>
<dbReference type="RefSeq" id="WP_338537696.1">
    <property type="nucleotide sequence ID" value="NZ_CP104874.1"/>
</dbReference>
<dbReference type="InterPro" id="IPR000086">
    <property type="entry name" value="NUDIX_hydrolase_dom"/>
</dbReference>
<dbReference type="PRINTS" id="PR00502">
    <property type="entry name" value="NUDIXFAMILY"/>
</dbReference>
<gene>
    <name evidence="6" type="ORF">N5P18_11130</name>
</gene>
<evidence type="ECO:0000256" key="2">
    <source>
        <dbReference type="ARBA" id="ARBA00005582"/>
    </source>
</evidence>
<dbReference type="Proteomes" id="UP001381003">
    <property type="component" value="Chromosome"/>
</dbReference>
<comment type="similarity">
    <text evidence="2 4">Belongs to the Nudix hydrolase family.</text>
</comment>
<dbReference type="CDD" id="cd02883">
    <property type="entry name" value="NUDIX_Hydrolase"/>
    <property type="match status" value="1"/>
</dbReference>
<evidence type="ECO:0000256" key="1">
    <source>
        <dbReference type="ARBA" id="ARBA00001946"/>
    </source>
</evidence>
<dbReference type="InterPro" id="IPR020476">
    <property type="entry name" value="Nudix_hydrolase"/>
</dbReference>
<evidence type="ECO:0000259" key="5">
    <source>
        <dbReference type="PROSITE" id="PS51462"/>
    </source>
</evidence>
<feature type="domain" description="Nudix hydrolase" evidence="5">
    <location>
        <begin position="71"/>
        <end position="207"/>
    </location>
</feature>
<reference evidence="6 7" key="1">
    <citation type="submission" date="2022-09" db="EMBL/GenBank/DDBJ databases">
        <title>Complete genome sequence of Janibacter terrae strain COS04-44, PCL-degrading bacteria isolated from oil spilled coast.</title>
        <authorList>
            <person name="Park H."/>
            <person name="Kim J.Y."/>
            <person name="An S.H."/>
            <person name="Lee C.M."/>
            <person name="Weon H.-Y."/>
        </authorList>
    </citation>
    <scope>NUCLEOTIDE SEQUENCE [LARGE SCALE GENOMIC DNA]</scope>
    <source>
        <strain evidence="6 7">COS04-44</strain>
    </source>
</reference>
<comment type="cofactor">
    <cofactor evidence="1">
        <name>Mg(2+)</name>
        <dbReference type="ChEBI" id="CHEBI:18420"/>
    </cofactor>
</comment>
<proteinExistence type="inferred from homology"/>
<keyword evidence="7" id="KW-1185">Reference proteome</keyword>
<dbReference type="InterPro" id="IPR020084">
    <property type="entry name" value="NUDIX_hydrolase_CS"/>
</dbReference>
<protein>
    <submittedName>
        <fullName evidence="6">NUDIX domain-containing protein</fullName>
    </submittedName>
</protein>
<dbReference type="PANTHER" id="PTHR43046:SF14">
    <property type="entry name" value="MUTT_NUDIX FAMILY PROTEIN"/>
    <property type="match status" value="1"/>
</dbReference>
<name>A0ABZ2FAC1_9MICO</name>
<sequence length="214" mass="22336">MSVVVVAGDERLPLRHGQHPVDLLAEHGWVGEPVGSRLGRRGEVEVHYDVAPVDARPPVPVEPGSPGARQLQRVGSYAIVVASGRLLMSRLAAGVVGGAGRWTLPGGGVDPGEEPVAGLVREVQEETGQDVVPGGLVQVQSVHRVAADGSEDFHAVRLIHLAHCPDPGPARVVEVDGSTGAAAWVPIEEVPGLPLGSMMAPLWPWVPGSHSYPL</sequence>
<dbReference type="PANTHER" id="PTHR43046">
    <property type="entry name" value="GDP-MANNOSE MANNOSYL HYDROLASE"/>
    <property type="match status" value="1"/>
</dbReference>
<dbReference type="Pfam" id="PF00293">
    <property type="entry name" value="NUDIX"/>
    <property type="match status" value="1"/>
</dbReference>
<dbReference type="PROSITE" id="PS51462">
    <property type="entry name" value="NUDIX"/>
    <property type="match status" value="1"/>
</dbReference>
<keyword evidence="3 4" id="KW-0378">Hydrolase</keyword>
<evidence type="ECO:0000313" key="7">
    <source>
        <dbReference type="Proteomes" id="UP001381003"/>
    </source>
</evidence>
<evidence type="ECO:0000256" key="4">
    <source>
        <dbReference type="RuleBase" id="RU003476"/>
    </source>
</evidence>
<evidence type="ECO:0000313" key="6">
    <source>
        <dbReference type="EMBL" id="WWF04244.1"/>
    </source>
</evidence>
<accession>A0ABZ2FAC1</accession>
<dbReference type="InterPro" id="IPR015797">
    <property type="entry name" value="NUDIX_hydrolase-like_dom_sf"/>
</dbReference>
<dbReference type="PROSITE" id="PS00893">
    <property type="entry name" value="NUDIX_BOX"/>
    <property type="match status" value="1"/>
</dbReference>
<organism evidence="6 7">
    <name type="scientific">Janibacter terrae</name>
    <dbReference type="NCBI Taxonomy" id="103817"/>
    <lineage>
        <taxon>Bacteria</taxon>
        <taxon>Bacillati</taxon>
        <taxon>Actinomycetota</taxon>
        <taxon>Actinomycetes</taxon>
        <taxon>Micrococcales</taxon>
        <taxon>Intrasporangiaceae</taxon>
        <taxon>Janibacter</taxon>
    </lineage>
</organism>
<evidence type="ECO:0000256" key="3">
    <source>
        <dbReference type="ARBA" id="ARBA00022801"/>
    </source>
</evidence>
<dbReference type="EMBL" id="CP104874">
    <property type="protein sequence ID" value="WWF04244.1"/>
    <property type="molecule type" value="Genomic_DNA"/>
</dbReference>
<dbReference type="SUPFAM" id="SSF55811">
    <property type="entry name" value="Nudix"/>
    <property type="match status" value="1"/>
</dbReference>